<evidence type="ECO:0000256" key="3">
    <source>
        <dbReference type="ARBA" id="ARBA00022448"/>
    </source>
</evidence>
<dbReference type="GO" id="GO:0009636">
    <property type="term" value="P:response to toxic substance"/>
    <property type="evidence" value="ECO:0007669"/>
    <property type="project" value="UniProtKB-ARBA"/>
</dbReference>
<dbReference type="SUPFAM" id="SSF82714">
    <property type="entry name" value="Multidrug efflux transporter AcrB TolC docking domain, DN and DC subdomains"/>
    <property type="match status" value="2"/>
</dbReference>
<feature type="transmembrane region" description="Helical" evidence="9">
    <location>
        <begin position="440"/>
        <end position="460"/>
    </location>
</feature>
<dbReference type="GO" id="GO:0015562">
    <property type="term" value="F:efflux transmembrane transporter activity"/>
    <property type="evidence" value="ECO:0007669"/>
    <property type="project" value="InterPro"/>
</dbReference>
<comment type="caution">
    <text evidence="10">The sequence shown here is derived from an EMBL/GenBank/DDBJ whole genome shotgun (WGS) entry which is preliminary data.</text>
</comment>
<dbReference type="Gene3D" id="3.30.70.1440">
    <property type="entry name" value="Multidrug efflux transporter AcrB pore domain"/>
    <property type="match status" value="1"/>
</dbReference>
<feature type="transmembrane region" description="Helical" evidence="9">
    <location>
        <begin position="893"/>
        <end position="915"/>
    </location>
</feature>
<dbReference type="EMBL" id="RJVA01000016">
    <property type="protein sequence ID" value="ROQ89830.1"/>
    <property type="molecule type" value="Genomic_DNA"/>
</dbReference>
<feature type="transmembrane region" description="Helical" evidence="9">
    <location>
        <begin position="531"/>
        <end position="553"/>
    </location>
</feature>
<dbReference type="InterPro" id="IPR001036">
    <property type="entry name" value="Acrflvin-R"/>
</dbReference>
<evidence type="ECO:0000313" key="10">
    <source>
        <dbReference type="EMBL" id="ROQ89830.1"/>
    </source>
</evidence>
<comment type="similarity">
    <text evidence="2">Belongs to the resistance-nodulation-cell division (RND) (TC 2.A.6) family.</text>
</comment>
<evidence type="ECO:0000256" key="8">
    <source>
        <dbReference type="ARBA" id="ARBA00023136"/>
    </source>
</evidence>
<dbReference type="Gene3D" id="3.30.70.1430">
    <property type="entry name" value="Multidrug efflux transporter AcrB pore domain"/>
    <property type="match status" value="2"/>
</dbReference>
<feature type="transmembrane region" description="Helical" evidence="9">
    <location>
        <begin position="921"/>
        <end position="942"/>
    </location>
</feature>
<keyword evidence="6 9" id="KW-0812">Transmembrane</keyword>
<dbReference type="NCBIfam" id="TIGR00915">
    <property type="entry name" value="2A0602"/>
    <property type="match status" value="1"/>
</dbReference>
<feature type="transmembrane region" description="Helical" evidence="9">
    <location>
        <begin position="1002"/>
        <end position="1024"/>
    </location>
</feature>
<dbReference type="NCBIfam" id="NF000282">
    <property type="entry name" value="RND_permease_1"/>
    <property type="match status" value="1"/>
</dbReference>
<evidence type="ECO:0000256" key="4">
    <source>
        <dbReference type="ARBA" id="ARBA00022475"/>
    </source>
</evidence>
<feature type="transmembrane region" description="Helical" evidence="9">
    <location>
        <begin position="472"/>
        <end position="499"/>
    </location>
</feature>
<dbReference type="FunFam" id="3.30.70.1430:FF:000001">
    <property type="entry name" value="Efflux pump membrane transporter"/>
    <property type="match status" value="1"/>
</dbReference>
<organism evidence="10 11">
    <name type="scientific">Desulfosoma caldarium</name>
    <dbReference type="NCBI Taxonomy" id="610254"/>
    <lineage>
        <taxon>Bacteria</taxon>
        <taxon>Pseudomonadati</taxon>
        <taxon>Thermodesulfobacteriota</taxon>
        <taxon>Syntrophobacteria</taxon>
        <taxon>Syntrophobacterales</taxon>
        <taxon>Syntrophobacteraceae</taxon>
        <taxon>Desulfosoma</taxon>
    </lineage>
</organism>
<keyword evidence="3" id="KW-0813">Transport</keyword>
<dbReference type="InterPro" id="IPR027463">
    <property type="entry name" value="AcrB_DN_DC_subdom"/>
</dbReference>
<evidence type="ECO:0000256" key="6">
    <source>
        <dbReference type="ARBA" id="ARBA00022692"/>
    </source>
</evidence>
<dbReference type="PANTHER" id="PTHR32063">
    <property type="match status" value="1"/>
</dbReference>
<evidence type="ECO:0000256" key="1">
    <source>
        <dbReference type="ARBA" id="ARBA00004429"/>
    </source>
</evidence>
<feature type="transmembrane region" description="Helical" evidence="9">
    <location>
        <begin position="12"/>
        <end position="31"/>
    </location>
</feature>
<feature type="transmembrane region" description="Helical" evidence="9">
    <location>
        <begin position="342"/>
        <end position="361"/>
    </location>
</feature>
<feature type="transmembrane region" description="Helical" evidence="9">
    <location>
        <begin position="869"/>
        <end position="886"/>
    </location>
</feature>
<dbReference type="AlphaFoldDB" id="A0A3N1UM83"/>
<gene>
    <name evidence="10" type="ORF">EDC27_2945</name>
</gene>
<dbReference type="Gene3D" id="3.30.70.1320">
    <property type="entry name" value="Multidrug efflux transporter AcrB pore domain like"/>
    <property type="match status" value="1"/>
</dbReference>
<dbReference type="GO" id="GO:0005886">
    <property type="term" value="C:plasma membrane"/>
    <property type="evidence" value="ECO:0007669"/>
    <property type="project" value="UniProtKB-SubCell"/>
</dbReference>
<protein>
    <submittedName>
        <fullName evidence="10">HAE1 family hydrophobic/amphiphilic exporter-1</fullName>
    </submittedName>
</protein>
<dbReference type="OrthoDB" id="9759330at2"/>
<evidence type="ECO:0000256" key="9">
    <source>
        <dbReference type="SAM" id="Phobius"/>
    </source>
</evidence>
<dbReference type="Gene3D" id="3.30.2090.10">
    <property type="entry name" value="Multidrug efflux transporter AcrB TolC docking domain, DN and DC subdomains"/>
    <property type="match status" value="2"/>
</dbReference>
<name>A0A3N1UM83_9BACT</name>
<keyword evidence="5" id="KW-0997">Cell inner membrane</keyword>
<feature type="transmembrane region" description="Helical" evidence="9">
    <location>
        <begin position="368"/>
        <end position="389"/>
    </location>
</feature>
<dbReference type="GO" id="GO:0042910">
    <property type="term" value="F:xenobiotic transmembrane transporter activity"/>
    <property type="evidence" value="ECO:0007669"/>
    <property type="project" value="TreeGrafter"/>
</dbReference>
<dbReference type="SUPFAM" id="SSF82693">
    <property type="entry name" value="Multidrug efflux transporter AcrB pore domain, PN1, PN2, PC1 and PC2 subdomains"/>
    <property type="match status" value="4"/>
</dbReference>
<feature type="transmembrane region" description="Helical" evidence="9">
    <location>
        <begin position="970"/>
        <end position="990"/>
    </location>
</feature>
<dbReference type="RefSeq" id="WP_123291394.1">
    <property type="nucleotide sequence ID" value="NZ_RJVA01000016.1"/>
</dbReference>
<evidence type="ECO:0000256" key="2">
    <source>
        <dbReference type="ARBA" id="ARBA00010942"/>
    </source>
</evidence>
<proteinExistence type="inferred from homology"/>
<feature type="transmembrane region" description="Helical" evidence="9">
    <location>
        <begin position="395"/>
        <end position="419"/>
    </location>
</feature>
<dbReference type="SUPFAM" id="SSF82866">
    <property type="entry name" value="Multidrug efflux transporter AcrB transmembrane domain"/>
    <property type="match status" value="2"/>
</dbReference>
<dbReference type="PRINTS" id="PR00702">
    <property type="entry name" value="ACRIFLAVINRP"/>
</dbReference>
<dbReference type="Gene3D" id="1.20.1640.10">
    <property type="entry name" value="Multidrug efflux transporter AcrB transmembrane domain"/>
    <property type="match status" value="2"/>
</dbReference>
<comment type="subcellular location">
    <subcellularLocation>
        <location evidence="1">Cell inner membrane</location>
        <topology evidence="1">Multi-pass membrane protein</topology>
    </subcellularLocation>
</comment>
<keyword evidence="8 9" id="KW-0472">Membrane</keyword>
<accession>A0A3N1UM83</accession>
<dbReference type="FunFam" id="1.20.1640.10:FF:000001">
    <property type="entry name" value="Efflux pump membrane transporter"/>
    <property type="match status" value="1"/>
</dbReference>
<sequence length="1042" mass="113472">MFSRIFIERPRLAAVVSIVITIGGLIALFNIPVAQYPQITPPEIFVTAAYPGAGAEVISQTVAAPIEKEVNGVEDMLYMSSTCSDDGTYQLSVTFAVGTNPDIDQVNLQNRVQLAIPKLPAEVVAQGITVRRRSSDIMAAVSFYSPKGTQTMLSLSHFMSNVVKDALVRLPGVSDVFIFGEKEYSLRIWMNPDRLTAMGLTAEDVIAAVRRQNIQAAVGAIGREPMGPEQQVQFTIRAKGRLDKPEEFQNIVIRGNDQGGLVRLKDIARVELAAKEYSTDSMLNGNPAATLAVYRATGANALDTMQAVRAELQRLSRFMPQDMAYEIILDTTRYVSAAIREIQWTLGLTFLLVLLVNYVFLQDWRATLVPTVTIPVSLIGTFAVLLALGYSANTISLFALIMAIGLVVDDAIVVVENVFRLMAEENLSPKDAAIKSMEQVTGPIIATTLVLLAIFVPVGFMPGITGQLYKQFAVTICTSVLISTLCALTLSPAMCAILLRPHRPPQRGPFAWFNRFLARARRGYVAGSALLIRKAVLGLLILIGVFVGSGVLFQRSPSSFLPEEDQGYFFFNTQLPEGASLGRTYEVMKRITGEIRSIDGVKDVIGVSGFSLLSGRAANVGFGIAILRPWDERPGARLHVENIVRQVQARLAAIPQANSFAFAPPAIIGLGTTGGFDFRLLAQEGQSPQELFGVALSLMMAANQDPALSRVFTTYTANTPQIFLHVDRTRAEYMKVPVSRIFSTLQAQLGSAYVNDFNLQDRTYQVKVQAEATYRDDLSDIQRLYVRSDAGTLVPLTSLATLSTILGPQLMKRYNQFPSADFSGQAAPGYSSGQAMEAMERLASKVLPPGYGFEWSSVSFQEKQASGQVVWLFFLAVLFGYLFLVGQYESWNIPLAIIFYVPVAALGALAGLTVMGMPLSIYAQIGLVLLVGLSAKNAILIVEFARDSRRRGLSIPEAALAGAGIRFRPVLMTAFTFILGVAPLVIATGAGAASRRAIGTTVFSGMLVCTLVGIFLIPYLFYVFQTAREKGRAWREKHRGTP</sequence>
<evidence type="ECO:0000256" key="7">
    <source>
        <dbReference type="ARBA" id="ARBA00022989"/>
    </source>
</evidence>
<keyword evidence="4" id="KW-1003">Cell membrane</keyword>
<dbReference type="InterPro" id="IPR004764">
    <property type="entry name" value="MdtF-like"/>
</dbReference>
<keyword evidence="7 9" id="KW-1133">Transmembrane helix</keyword>
<dbReference type="PANTHER" id="PTHR32063:SF76">
    <property type="entry name" value="EFFLUX PUMP MEMBRANE TRANSPORTER"/>
    <property type="match status" value="1"/>
</dbReference>
<dbReference type="Pfam" id="PF00873">
    <property type="entry name" value="ACR_tran"/>
    <property type="match status" value="1"/>
</dbReference>
<evidence type="ECO:0000313" key="11">
    <source>
        <dbReference type="Proteomes" id="UP000276223"/>
    </source>
</evidence>
<reference evidence="10 11" key="1">
    <citation type="submission" date="2018-11" db="EMBL/GenBank/DDBJ databases">
        <title>Genomic Encyclopedia of Type Strains, Phase IV (KMG-IV): sequencing the most valuable type-strain genomes for metagenomic binning, comparative biology and taxonomic classification.</title>
        <authorList>
            <person name="Goeker M."/>
        </authorList>
    </citation>
    <scope>NUCLEOTIDE SEQUENCE [LARGE SCALE GENOMIC DNA]</scope>
    <source>
        <strain evidence="10 11">DSM 22027</strain>
    </source>
</reference>
<keyword evidence="11" id="KW-1185">Reference proteome</keyword>
<evidence type="ECO:0000256" key="5">
    <source>
        <dbReference type="ARBA" id="ARBA00022519"/>
    </source>
</evidence>
<dbReference type="Proteomes" id="UP000276223">
    <property type="component" value="Unassembled WGS sequence"/>
</dbReference>